<dbReference type="PROSITE" id="PS50057">
    <property type="entry name" value="FERM_3"/>
    <property type="match status" value="1"/>
</dbReference>
<dbReference type="Gene3D" id="1.25.40.530">
    <property type="entry name" value="MyTH4 domain"/>
    <property type="match status" value="1"/>
</dbReference>
<dbReference type="InterPro" id="IPR000299">
    <property type="entry name" value="FERM_domain"/>
</dbReference>
<evidence type="ECO:0000256" key="2">
    <source>
        <dbReference type="ARBA" id="ARBA00023054"/>
    </source>
</evidence>
<dbReference type="PANTHER" id="PTHR22903">
    <property type="entry name" value="PLEKHH PROTEIN"/>
    <property type="match status" value="1"/>
</dbReference>
<dbReference type="InterPro" id="IPR038185">
    <property type="entry name" value="MyTH4_dom_sf"/>
</dbReference>
<dbReference type="EMBL" id="OV696689">
    <property type="protein sequence ID" value="CAH1262660.1"/>
    <property type="molecule type" value="Genomic_DNA"/>
</dbReference>
<dbReference type="OrthoDB" id="6285196at2759"/>
<feature type="domain" description="PH" evidence="5">
    <location>
        <begin position="851"/>
        <end position="959"/>
    </location>
</feature>
<dbReference type="PROSITE" id="PS50003">
    <property type="entry name" value="PH_DOMAIN"/>
    <property type="match status" value="2"/>
</dbReference>
<dbReference type="Gene3D" id="3.10.20.90">
    <property type="entry name" value="Phosphatidylinositol 3-kinase Catalytic Subunit, Chain A, domain 1"/>
    <property type="match status" value="1"/>
</dbReference>
<evidence type="ECO:0000256" key="1">
    <source>
        <dbReference type="ARBA" id="ARBA00022737"/>
    </source>
</evidence>
<dbReference type="InterPro" id="IPR019748">
    <property type="entry name" value="FERM_central"/>
</dbReference>
<dbReference type="GO" id="GO:0005856">
    <property type="term" value="C:cytoskeleton"/>
    <property type="evidence" value="ECO:0007669"/>
    <property type="project" value="InterPro"/>
</dbReference>
<dbReference type="CDD" id="cd13282">
    <property type="entry name" value="PH1_PLEKHH1_PLEKHH2"/>
    <property type="match status" value="1"/>
</dbReference>
<dbReference type="SMART" id="SM00233">
    <property type="entry name" value="PH"/>
    <property type="match status" value="2"/>
</dbReference>
<evidence type="ECO:0000259" key="7">
    <source>
        <dbReference type="PROSITE" id="PS51016"/>
    </source>
</evidence>
<feature type="region of interest" description="Disordered" evidence="4">
    <location>
        <begin position="400"/>
        <end position="558"/>
    </location>
</feature>
<dbReference type="InterPro" id="IPR019749">
    <property type="entry name" value="Band_41_domain"/>
</dbReference>
<reference evidence="8" key="1">
    <citation type="submission" date="2022-01" db="EMBL/GenBank/DDBJ databases">
        <authorList>
            <person name="Braso-Vives M."/>
        </authorList>
    </citation>
    <scope>NUCLEOTIDE SEQUENCE</scope>
</reference>
<dbReference type="CDD" id="cd14473">
    <property type="entry name" value="FERM_B-lobe"/>
    <property type="match status" value="1"/>
</dbReference>
<dbReference type="SUPFAM" id="SSF47031">
    <property type="entry name" value="Second domain of FERM"/>
    <property type="match status" value="1"/>
</dbReference>
<accession>A0A8K0EQL8</accession>
<feature type="domain" description="MyTH4" evidence="7">
    <location>
        <begin position="995"/>
        <end position="1150"/>
    </location>
</feature>
<dbReference type="InterPro" id="IPR001849">
    <property type="entry name" value="PH_domain"/>
</dbReference>
<feature type="domain" description="FERM" evidence="6">
    <location>
        <begin position="1161"/>
        <end position="1487"/>
    </location>
</feature>
<gene>
    <name evidence="8" type="primary">PLEKHH1</name>
    <name evidence="8" type="ORF">BLAG_LOCUS17618</name>
</gene>
<dbReference type="Pfam" id="PF00169">
    <property type="entry name" value="PH"/>
    <property type="match status" value="2"/>
</dbReference>
<protein>
    <submittedName>
        <fullName evidence="8">PLEKHH1 protein</fullName>
    </submittedName>
</protein>
<keyword evidence="1" id="KW-0677">Repeat</keyword>
<dbReference type="Pfam" id="PF00373">
    <property type="entry name" value="FERM_M"/>
    <property type="match status" value="1"/>
</dbReference>
<dbReference type="Gene3D" id="2.30.29.30">
    <property type="entry name" value="Pleckstrin-homology domain (PH domain)/Phosphotyrosine-binding domain (PTB)"/>
    <property type="match status" value="3"/>
</dbReference>
<dbReference type="Pfam" id="PF00784">
    <property type="entry name" value="MyTH4"/>
    <property type="match status" value="1"/>
</dbReference>
<feature type="region of interest" description="Disordered" evidence="4">
    <location>
        <begin position="298"/>
        <end position="334"/>
    </location>
</feature>
<dbReference type="FunFam" id="2.30.29.30:FF:000286">
    <property type="entry name" value="PH-protein kinase domain containing protein"/>
    <property type="match status" value="1"/>
</dbReference>
<feature type="compositionally biased region" description="Low complexity" evidence="4">
    <location>
        <begin position="298"/>
        <end position="317"/>
    </location>
</feature>
<evidence type="ECO:0000313" key="9">
    <source>
        <dbReference type="Proteomes" id="UP000838412"/>
    </source>
</evidence>
<dbReference type="Proteomes" id="UP000838412">
    <property type="component" value="Chromosome 4"/>
</dbReference>
<name>A0A8K0EQL8_BRALA</name>
<feature type="region of interest" description="Disordered" evidence="4">
    <location>
        <begin position="620"/>
        <end position="709"/>
    </location>
</feature>
<feature type="coiled-coil region" evidence="3">
    <location>
        <begin position="144"/>
        <end position="185"/>
    </location>
</feature>
<evidence type="ECO:0000259" key="5">
    <source>
        <dbReference type="PROSITE" id="PS50003"/>
    </source>
</evidence>
<evidence type="ECO:0000256" key="4">
    <source>
        <dbReference type="SAM" id="MobiDB-lite"/>
    </source>
</evidence>
<organism evidence="8 9">
    <name type="scientific">Branchiostoma lanceolatum</name>
    <name type="common">Common lancelet</name>
    <name type="synonym">Amphioxus lanceolatum</name>
    <dbReference type="NCBI Taxonomy" id="7740"/>
    <lineage>
        <taxon>Eukaryota</taxon>
        <taxon>Metazoa</taxon>
        <taxon>Chordata</taxon>
        <taxon>Cephalochordata</taxon>
        <taxon>Leptocardii</taxon>
        <taxon>Amphioxiformes</taxon>
        <taxon>Branchiostomatidae</taxon>
        <taxon>Branchiostoma</taxon>
    </lineage>
</organism>
<feature type="compositionally biased region" description="Acidic residues" evidence="4">
    <location>
        <begin position="627"/>
        <end position="636"/>
    </location>
</feature>
<dbReference type="InterPro" id="IPR035963">
    <property type="entry name" value="FERM_2"/>
</dbReference>
<evidence type="ECO:0000256" key="3">
    <source>
        <dbReference type="SAM" id="Coils"/>
    </source>
</evidence>
<sequence length="1535" mass="172951">MGRKFEMRHLGMCRRGRYCRLCGQCESLPYRRGTIGRRLAAQQSYQLTTPFVVDLQTVSAEARRLFPKKSDVLIGPPPGRYVADTHGRVPRSYLGGGCFDNPCTESGELAGPSAAMASAPVELDGDVDWKARCLTLEGQLIRFKSQASRIRELLAEKMQELERRVQEADAKADKAEEQVRVMEQKQVTQNIDVRQSTSALFVRIQELETACRDKDDIILKLEIQLEEQKELRAQEGEMVEKKAAKIKEWVYNKLGELEEENERLRRTHQQSMYALESLQKKLQESQTKSAVVPVTGCSSPGPAGVSGGVPQVARPSSPSVPPAPHTSMVRDHEPDGEATINFSEQDRVLETDLDKPENFILNAVDDFEEEKMDLESECALTPVSSDSLIEEQMYKKFELQRLDSSSSSSESQAKISPVERPLSPLPPEAPPSTPENRPTTPLPGTASMTLPRMKENLHSSTRRKLSPDKSPTKIPVRSVSCFPLSPARQKSEKQGRKSSTEHKLSEKMEFSVSAPEGIQKKTDRSSPRGSPEKKRCESFGPQGSQNKPPTPPQHRFPSWENRIYDLAKGGIRVSENLNGMHRYSSIPVYHTAHGLYTDHSFKSLTVPVFTTIKGKASQIRNTPFTDESTDSSEEEGGVTPTSSYVPGLDPTGAPPAGPGSPASLALRKQGSPSSSGAVKRAVSMQSTSSDDYAIPPDAMSTDSDHSEPENKLLKTCAAYTTENMRRETLEKCGYLTKLGGRLKCWKRRWFVLRNGELSYYKSPEPWTLKLKFLHRSRQSDVHRKPQGRIELDGLCKIARTEGNCTFEIVTEKKTYYLTADSTSAMEEWIRVLQNVLRRYATSPLFEQAQGRPVIKGWVTKVKHGHSKRCWCVLKGRMLCYFKHQEDKVPLGVINMRDARVEEIDRSFDSDEEYETMEKGGATTHHTVCITAKDQGPTYLLINNKQEKDGWLYHLTVAAGSGMGNIGTDYEQLIGRLMDVDGDPGSDIWKHQTLCYSKESITSALTTLPSEALQTEAVKLFKSCQLFISVPLDSPAIDYHVTLAQNALQVCLTHPELQNEIYCQLIKQTSRRPQFPQQASIQCWQLLSMCIPLFLPKHMFLWYLRAHLSRNADPRTEVGKYAVYCQRSLERTLRNGGREARPSRMELLSILLRNPYHHSLPVSIPVHFLNGTYQVVGFDGSTTIEEFLRTLNTEIGTRDCSLSGFALFTDDPSGREIEHCLQASVKLCDVISKWEQALREQQPGKFETTRIVRLTYKNRLYLKSMVKSETEKERLLLTYQVNEEVVNGRFPLNKELALEMAALMAQIEFGDHSSGGQSSPSQKSQVDQVLERFYPMRYKDGSDDQIKQLGQKLSTKWSGLKARSQTDCVRIYLTVARKWPFFGAKLFTGKLKGIEGQGLVWLAVQEDSISLLEYTTMRLLVTYNYKSVVTFGGCKQDFMLVVHQAVDRPMQQQQEIGTEKFLFNMSKPKILEITLLIASFINTIVRQQGLTCNGKSGTLTRTPTSPQQKPKVWDMESKEWPQIKNKHGVVGTSFYV</sequence>
<dbReference type="InterPro" id="IPR011993">
    <property type="entry name" value="PH-like_dom_sf"/>
</dbReference>
<evidence type="ECO:0000313" key="8">
    <source>
        <dbReference type="EMBL" id="CAH1262660.1"/>
    </source>
</evidence>
<dbReference type="PROSITE" id="PS51016">
    <property type="entry name" value="MYTH4"/>
    <property type="match status" value="1"/>
</dbReference>
<feature type="domain" description="PH" evidence="5">
    <location>
        <begin position="728"/>
        <end position="837"/>
    </location>
</feature>
<evidence type="ECO:0000259" key="6">
    <source>
        <dbReference type="PROSITE" id="PS50057"/>
    </source>
</evidence>
<feature type="compositionally biased region" description="Pro residues" evidence="4">
    <location>
        <begin position="423"/>
        <end position="433"/>
    </location>
</feature>
<keyword evidence="2 3" id="KW-0175">Coiled coil</keyword>
<dbReference type="InterPro" id="IPR014352">
    <property type="entry name" value="FERM/acyl-CoA-bd_prot_sf"/>
</dbReference>
<dbReference type="Gene3D" id="1.20.80.10">
    <property type="match status" value="2"/>
</dbReference>
<feature type="compositionally biased region" description="Basic and acidic residues" evidence="4">
    <location>
        <begin position="489"/>
        <end position="509"/>
    </location>
</feature>
<proteinExistence type="predicted"/>
<dbReference type="SUPFAM" id="SSF50729">
    <property type="entry name" value="PH domain-like"/>
    <property type="match status" value="2"/>
</dbReference>
<dbReference type="InterPro" id="IPR000857">
    <property type="entry name" value="MyTH4_dom"/>
</dbReference>
<dbReference type="Pfam" id="PF21989">
    <property type="entry name" value="RA_2"/>
    <property type="match status" value="1"/>
</dbReference>
<feature type="compositionally biased region" description="Basic and acidic residues" evidence="4">
    <location>
        <begin position="518"/>
        <end position="537"/>
    </location>
</feature>
<dbReference type="CDD" id="cd17094">
    <property type="entry name" value="FERM_F1_Max1_like"/>
    <property type="match status" value="1"/>
</dbReference>
<dbReference type="SMART" id="SM00139">
    <property type="entry name" value="MyTH4"/>
    <property type="match status" value="1"/>
</dbReference>
<dbReference type="SMART" id="SM00295">
    <property type="entry name" value="B41"/>
    <property type="match status" value="1"/>
</dbReference>
<keyword evidence="9" id="KW-1185">Reference proteome</keyword>
<dbReference type="PANTHER" id="PTHR22903:SF8">
    <property type="entry name" value="MAX-1A"/>
    <property type="match status" value="1"/>
</dbReference>